<dbReference type="STRING" id="1239962.C943_03948"/>
<dbReference type="InterPro" id="IPR038765">
    <property type="entry name" value="Papain-like_cys_pep_sf"/>
</dbReference>
<evidence type="ECO:0000313" key="3">
    <source>
        <dbReference type="EMBL" id="EMS34131.1"/>
    </source>
</evidence>
<keyword evidence="1" id="KW-0812">Transmembrane</keyword>
<dbReference type="GO" id="GO:0008233">
    <property type="term" value="F:peptidase activity"/>
    <property type="evidence" value="ECO:0007669"/>
    <property type="project" value="UniProtKB-KW"/>
</dbReference>
<dbReference type="InterPro" id="IPR002931">
    <property type="entry name" value="Transglutaminase-like"/>
</dbReference>
<accession>M7YAB8</accession>
<dbReference type="SUPFAM" id="SSF54001">
    <property type="entry name" value="Cysteine proteinases"/>
    <property type="match status" value="1"/>
</dbReference>
<keyword evidence="1" id="KW-1133">Transmembrane helix</keyword>
<keyword evidence="1" id="KW-0472">Membrane</keyword>
<keyword evidence="4" id="KW-1185">Reference proteome</keyword>
<feature type="transmembrane region" description="Helical" evidence="1">
    <location>
        <begin position="67"/>
        <end position="84"/>
    </location>
</feature>
<dbReference type="SMART" id="SM00460">
    <property type="entry name" value="TGc"/>
    <property type="match status" value="1"/>
</dbReference>
<evidence type="ECO:0000313" key="4">
    <source>
        <dbReference type="Proteomes" id="UP000010953"/>
    </source>
</evidence>
<dbReference type="GO" id="GO:0006508">
    <property type="term" value="P:proteolysis"/>
    <property type="evidence" value="ECO:0007669"/>
    <property type="project" value="UniProtKB-KW"/>
</dbReference>
<dbReference type="AlphaFoldDB" id="M7YAB8"/>
<comment type="caution">
    <text evidence="3">The sequence shown here is derived from an EMBL/GenBank/DDBJ whole genome shotgun (WGS) entry which is preliminary data.</text>
</comment>
<sequence length="514" mass="58714">MVWGKMDLGQRSRFYFFELVIFDTEVGGCLRRELSTMPWTVIRFVKYRLNSKLPNLHIMKSLPNRSLALWIPAFCFFVVLQVLIACGQKPAQEIVQTESKPERVSIAEIEEGIKAYIEREKEANGGYFLVNDEKRQLRLKLVRVHTEYLSNLGPSKHFACVDLADEKGDVYDVDFFMEGEPGAMQVTETSLHKLNGKPFYSWKQMVDKTWRRVPVETSTSDLLGVREGSDNFTFFYTAKIPKLTKPAKAWIPIAQSDDFQDVQLVSMKVPGKKQIIEEKQNGNSILFLELSPADSDKELEITYQVQRVEKAPYEAELPATHPYLEPNLLMPIGGRFEEIAKEAIKGKENDGHLVHARALYDYIIDNMRYMKFGKYGRGDSNYACDSKTGNCTEFHSFFISLARSIGIPARFAIGASIPSDRNEGGIDGYHCWAEFYAEGKWWPVDISEGNKYTALATYYFGRHPANRIELSRGRDLEVQPLPASGPINFLAYPLVEMDGEQIFPLTTFSFERKN</sequence>
<proteinExistence type="predicted"/>
<evidence type="ECO:0000256" key="1">
    <source>
        <dbReference type="SAM" id="Phobius"/>
    </source>
</evidence>
<dbReference type="EMBL" id="AMZY02000007">
    <property type="protein sequence ID" value="EMS34131.1"/>
    <property type="molecule type" value="Genomic_DNA"/>
</dbReference>
<dbReference type="PANTHER" id="PTHR38339">
    <property type="entry name" value="TRANSGLUTAMINASE DOMAIN PROTEIN"/>
    <property type="match status" value="1"/>
</dbReference>
<dbReference type="PANTHER" id="PTHR38339:SF1">
    <property type="entry name" value="TRANSGLUTAMINASE-LIKE DOMAIN-CONTAINING PROTEIN"/>
    <property type="match status" value="1"/>
</dbReference>
<dbReference type="eggNOG" id="COG1305">
    <property type="taxonomic scope" value="Bacteria"/>
</dbReference>
<feature type="domain" description="Transglutaminase-like" evidence="2">
    <location>
        <begin position="383"/>
        <end position="448"/>
    </location>
</feature>
<dbReference type="Pfam" id="PF01841">
    <property type="entry name" value="Transglut_core"/>
    <property type="match status" value="1"/>
</dbReference>
<gene>
    <name evidence="3" type="ORF">C943_03948</name>
</gene>
<organism evidence="3 4">
    <name type="scientific">Mariniradius saccharolyticus AK6</name>
    <dbReference type="NCBI Taxonomy" id="1239962"/>
    <lineage>
        <taxon>Bacteria</taxon>
        <taxon>Pseudomonadati</taxon>
        <taxon>Bacteroidota</taxon>
        <taxon>Cytophagia</taxon>
        <taxon>Cytophagales</taxon>
        <taxon>Cyclobacteriaceae</taxon>
        <taxon>Mariniradius</taxon>
    </lineage>
</organism>
<evidence type="ECO:0000259" key="2">
    <source>
        <dbReference type="SMART" id="SM00460"/>
    </source>
</evidence>
<dbReference type="Gene3D" id="3.10.620.30">
    <property type="match status" value="1"/>
</dbReference>
<reference evidence="3" key="1">
    <citation type="submission" date="2013-01" db="EMBL/GenBank/DDBJ databases">
        <title>Genome assembly of Mariniradius saccharolyticus AK6.</title>
        <authorList>
            <person name="Vaidya B."/>
            <person name="Khatri I."/>
            <person name="Tanuku N.R.S."/>
            <person name="Subramanian S."/>
            <person name="Pinnaka A."/>
        </authorList>
    </citation>
    <scope>NUCLEOTIDE SEQUENCE [LARGE SCALE GENOMIC DNA]</scope>
    <source>
        <strain evidence="3">AK6</strain>
    </source>
</reference>
<dbReference type="Proteomes" id="UP000010953">
    <property type="component" value="Unassembled WGS sequence"/>
</dbReference>
<dbReference type="InParanoid" id="M7YAB8"/>
<name>M7YAB8_9BACT</name>
<protein>
    <submittedName>
        <fullName evidence="3">Transglutaminase-like enzyme, putative cysteine protease</fullName>
    </submittedName>
</protein>